<keyword evidence="9" id="KW-1185">Reference proteome</keyword>
<dbReference type="Pfam" id="PF20514">
    <property type="entry name" value="WHD_ROXA"/>
    <property type="match status" value="1"/>
</dbReference>
<dbReference type="Proteomes" id="UP000037660">
    <property type="component" value="Unassembled WGS sequence"/>
</dbReference>
<keyword evidence="4" id="KW-0560">Oxidoreductase</keyword>
<keyword evidence="2" id="KW-0479">Metal-binding</keyword>
<dbReference type="Gene3D" id="2.60.120.650">
    <property type="entry name" value="Cupin"/>
    <property type="match status" value="1"/>
</dbReference>
<sequence length="408" mass="44163">MPGLPPAPDQPLALLGGLSPARFMRRHWQKRPLLIRAAVDPATLPAAAALGRDALFALAAQPAVSSRLVTQDARGWRLRHGPFGRRSLPPAARPGWTLLVQGVDRHDEAAHALLSRFRFVPDARRDDLMVSYASDGGGVGPHVDSYDVFLLQLHGQRRWRYGPPGDDSRVPGLPLKILADFRPTEEALLAPGDMLYLPPGWGHEGVAQGECVTASVGFRAPARDELAQEVLQRCLDAAAEAAEAAQAAGEGEPPLYRDPAQPATDRPGEVPAALLDAAAREVQRLVGDRSALACSLGEWLSEPPPGVAFEPGRPLRAGQAVRLDRRTRMMWDAWHVFVNGESYRAGGRDARLMRRLADERRLAAADVARLGDDARALLGDWVRSGWAAAEPAAQPARRRGPRSSPSEE</sequence>
<name>A0A0K8P4K6_PISS1</name>
<dbReference type="PROSITE" id="PS51184">
    <property type="entry name" value="JMJC"/>
    <property type="match status" value="1"/>
</dbReference>
<dbReference type="InterPro" id="IPR046799">
    <property type="entry name" value="ROXA-like_wH"/>
</dbReference>
<feature type="region of interest" description="Disordered" evidence="6">
    <location>
        <begin position="388"/>
        <end position="408"/>
    </location>
</feature>
<protein>
    <recommendedName>
        <fullName evidence="7">JmjC domain-containing protein</fullName>
    </recommendedName>
</protein>
<evidence type="ECO:0000256" key="1">
    <source>
        <dbReference type="ARBA" id="ARBA00001954"/>
    </source>
</evidence>
<feature type="region of interest" description="Disordered" evidence="6">
    <location>
        <begin position="244"/>
        <end position="268"/>
    </location>
</feature>
<evidence type="ECO:0000256" key="6">
    <source>
        <dbReference type="SAM" id="MobiDB-lite"/>
    </source>
</evidence>
<evidence type="ECO:0000313" key="8">
    <source>
        <dbReference type="EMBL" id="GAP37541.1"/>
    </source>
</evidence>
<dbReference type="Pfam" id="PF08007">
    <property type="entry name" value="JmjC_2"/>
    <property type="match status" value="1"/>
</dbReference>
<dbReference type="SUPFAM" id="SSF51197">
    <property type="entry name" value="Clavaminate synthase-like"/>
    <property type="match status" value="1"/>
</dbReference>
<dbReference type="AlphaFoldDB" id="A0A0K8P4K6"/>
<accession>A0A0K8P4K6</accession>
<comment type="cofactor">
    <cofactor evidence="1">
        <name>Fe(2+)</name>
        <dbReference type="ChEBI" id="CHEBI:29033"/>
    </cofactor>
</comment>
<dbReference type="SMART" id="SM00558">
    <property type="entry name" value="JmjC"/>
    <property type="match status" value="1"/>
</dbReference>
<keyword evidence="3" id="KW-0223">Dioxygenase</keyword>
<evidence type="ECO:0000256" key="3">
    <source>
        <dbReference type="ARBA" id="ARBA00022964"/>
    </source>
</evidence>
<evidence type="ECO:0000256" key="4">
    <source>
        <dbReference type="ARBA" id="ARBA00023002"/>
    </source>
</evidence>
<dbReference type="GO" id="GO:0046872">
    <property type="term" value="F:metal ion binding"/>
    <property type="evidence" value="ECO:0007669"/>
    <property type="project" value="UniProtKB-KW"/>
</dbReference>
<evidence type="ECO:0000259" key="7">
    <source>
        <dbReference type="PROSITE" id="PS51184"/>
    </source>
</evidence>
<dbReference type="GO" id="GO:0016706">
    <property type="term" value="F:2-oxoglutarate-dependent dioxygenase activity"/>
    <property type="evidence" value="ECO:0007669"/>
    <property type="project" value="TreeGrafter"/>
</dbReference>
<dbReference type="EMBL" id="BBYR01000050">
    <property type="protein sequence ID" value="GAP37541.1"/>
    <property type="molecule type" value="Genomic_DNA"/>
</dbReference>
<evidence type="ECO:0000256" key="5">
    <source>
        <dbReference type="ARBA" id="ARBA00023004"/>
    </source>
</evidence>
<keyword evidence="5" id="KW-0408">Iron</keyword>
<comment type="caution">
    <text evidence="8">The sequence shown here is derived from an EMBL/GenBank/DDBJ whole genome shotgun (WGS) entry which is preliminary data.</text>
</comment>
<feature type="domain" description="JmjC" evidence="7">
    <location>
        <begin position="109"/>
        <end position="235"/>
    </location>
</feature>
<evidence type="ECO:0000313" key="9">
    <source>
        <dbReference type="Proteomes" id="UP000037660"/>
    </source>
</evidence>
<dbReference type="InterPro" id="IPR003347">
    <property type="entry name" value="JmjC_dom"/>
</dbReference>
<proteinExistence type="predicted"/>
<evidence type="ECO:0000256" key="2">
    <source>
        <dbReference type="ARBA" id="ARBA00022723"/>
    </source>
</evidence>
<gene>
    <name evidence="8" type="ORF">ISF6_3486</name>
</gene>
<organism evidence="8 9">
    <name type="scientific">Piscinibacter sakaiensis</name>
    <name type="common">Ideonella sakaiensis</name>
    <dbReference type="NCBI Taxonomy" id="1547922"/>
    <lineage>
        <taxon>Bacteria</taxon>
        <taxon>Pseudomonadati</taxon>
        <taxon>Pseudomonadota</taxon>
        <taxon>Betaproteobacteria</taxon>
        <taxon>Burkholderiales</taxon>
        <taxon>Sphaerotilaceae</taxon>
        <taxon>Piscinibacter</taxon>
    </lineage>
</organism>
<dbReference type="STRING" id="1547922.ISF6_3486"/>
<reference evidence="9" key="1">
    <citation type="submission" date="2015-07" db="EMBL/GenBank/DDBJ databases">
        <title>Discovery of a poly(ethylene terephthalate assimilation.</title>
        <authorList>
            <person name="Yoshida S."/>
            <person name="Hiraga K."/>
            <person name="Takehana T."/>
            <person name="Taniguchi I."/>
            <person name="Yamaji H."/>
            <person name="Maeda Y."/>
            <person name="Toyohara K."/>
            <person name="Miyamoto K."/>
            <person name="Kimura Y."/>
            <person name="Oda K."/>
        </authorList>
    </citation>
    <scope>NUCLEOTIDE SEQUENCE [LARGE SCALE GENOMIC DNA]</scope>
    <source>
        <strain evidence="9">NBRC 110686 / TISTR 2288 / 201-F6</strain>
    </source>
</reference>
<dbReference type="PANTHER" id="PTHR13096">
    <property type="entry name" value="MINA53 MYC INDUCED NUCLEAR ANTIGEN"/>
    <property type="match status" value="1"/>
</dbReference>
<dbReference type="PANTHER" id="PTHR13096:SF8">
    <property type="entry name" value="RIBOSOMAL OXYGENASE 1"/>
    <property type="match status" value="1"/>
</dbReference>
<dbReference type="Gene3D" id="3.40.366.30">
    <property type="entry name" value="50S ribosomal protein L16 arginine hydroxylase, Chain A, Domain 2"/>
    <property type="match status" value="1"/>
</dbReference>
<dbReference type="InterPro" id="IPR039994">
    <property type="entry name" value="NO66-like"/>
</dbReference>
<reference evidence="8 9" key="2">
    <citation type="journal article" date="2016" name="Science">
        <title>A bacterium that degrades and assimilates poly(ethylene terephthalate).</title>
        <authorList>
            <person name="Yoshida S."/>
            <person name="Hiraga K."/>
            <person name="Takehana T."/>
            <person name="Taniguchi I."/>
            <person name="Yamaji H."/>
            <person name="Maeda Y."/>
            <person name="Toyohara K."/>
            <person name="Miyamoto K."/>
            <person name="Kimura Y."/>
            <person name="Oda K."/>
        </authorList>
    </citation>
    <scope>NUCLEOTIDE SEQUENCE [LARGE SCALE GENOMIC DNA]</scope>
    <source>
        <strain evidence="9">NBRC 110686 / TISTR 2288 / 201-F6</strain>
    </source>
</reference>